<dbReference type="Proteomes" id="UP000243723">
    <property type="component" value="Unassembled WGS sequence"/>
</dbReference>
<reference evidence="13 14" key="1">
    <citation type="submission" date="2017-05" db="EMBL/GenBank/DDBJ databases">
        <title>Draft genome sequence of Elsinoe australis.</title>
        <authorList>
            <person name="Cheng Q."/>
        </authorList>
    </citation>
    <scope>NUCLEOTIDE SEQUENCE [LARGE SCALE GENOMIC DNA]</scope>
    <source>
        <strain evidence="13 14">NL1</strain>
    </source>
</reference>
<comment type="function">
    <text evidence="1 11">Responsible for the formation of the pyrimidine heterocycle in the thiamine biosynthesis pathway. Catalyzes the formation of hydroxymethylpyrimidine phosphate (HMP-P) from histidine and pyridoxal phosphate (PLP). The protein uses PLP and the active site histidine to form HMP-P, generating an inactive enzyme. The enzyme can only undergo a single turnover, which suggests it is a suicide enzyme.</text>
</comment>
<evidence type="ECO:0000313" key="14">
    <source>
        <dbReference type="Proteomes" id="UP000243723"/>
    </source>
</evidence>
<sequence length="318" mass="35449">MPPKTPTPIRVALDWTPNTLHTGLYIALSKNFYSSANLSVTLHSPSPINYITPAKQLASSSADLAICPSESCLAYAESGTLQLQAIYAICQRDASAVVSTSSDFKDLKALEGGRYGSYNARYEDAIVRTMVSGAGGKGEEMRIEGAKEKLGLWEEVKQGGVDATWVFLPWEGVEAELDGTQLNVFRPEQYGVPYGYSPVVARRRDGGLSGEVLRSFVRETARGYQFAITNPEEATEIMKEVVEGRDEKFLRLSQERVNESYGAEGAQTAFSLGKMDERRWEKWVAWLKERGQIKADHIKLEDVFTNQYFNQCMLLEED</sequence>
<evidence type="ECO:0000256" key="10">
    <source>
        <dbReference type="ARBA" id="ARBA00048179"/>
    </source>
</evidence>
<evidence type="ECO:0000256" key="3">
    <source>
        <dbReference type="ARBA" id="ARBA00009406"/>
    </source>
</evidence>
<organism evidence="13 14">
    <name type="scientific">Elsinoe australis</name>
    <dbReference type="NCBI Taxonomy" id="40998"/>
    <lineage>
        <taxon>Eukaryota</taxon>
        <taxon>Fungi</taxon>
        <taxon>Dikarya</taxon>
        <taxon>Ascomycota</taxon>
        <taxon>Pezizomycotina</taxon>
        <taxon>Dothideomycetes</taxon>
        <taxon>Dothideomycetidae</taxon>
        <taxon>Myriangiales</taxon>
        <taxon>Elsinoaceae</taxon>
        <taxon>Elsinoe</taxon>
    </lineage>
</organism>
<dbReference type="AlphaFoldDB" id="A0A2P7ZCR7"/>
<dbReference type="PANTHER" id="PTHR31528:SF1">
    <property type="entry name" value="4-AMINO-5-HYDROXYMETHYL-2-METHYLPYRIMIDINE PHOSPHATE SYNTHASE THI11-RELATED"/>
    <property type="match status" value="1"/>
</dbReference>
<dbReference type="GO" id="GO:0009228">
    <property type="term" value="P:thiamine biosynthetic process"/>
    <property type="evidence" value="ECO:0007669"/>
    <property type="project" value="UniProtKB-UniRule"/>
</dbReference>
<dbReference type="Gene3D" id="3.40.190.10">
    <property type="entry name" value="Periplasmic binding protein-like II"/>
    <property type="match status" value="2"/>
</dbReference>
<evidence type="ECO:0000256" key="4">
    <source>
        <dbReference type="ARBA" id="ARBA00011738"/>
    </source>
</evidence>
<evidence type="ECO:0000256" key="6">
    <source>
        <dbReference type="ARBA" id="ARBA00022723"/>
    </source>
</evidence>
<keyword evidence="14" id="KW-1185">Reference proteome</keyword>
<comment type="cofactor">
    <cofactor evidence="11">
        <name>Fe cation</name>
        <dbReference type="ChEBI" id="CHEBI:24875"/>
    </cofactor>
</comment>
<dbReference type="GO" id="GO:0009229">
    <property type="term" value="P:thiamine diphosphate biosynthetic process"/>
    <property type="evidence" value="ECO:0007669"/>
    <property type="project" value="UniProtKB-UniRule"/>
</dbReference>
<comment type="caution">
    <text evidence="13">The sequence shown here is derived from an EMBL/GenBank/DDBJ whole genome shotgun (WGS) entry which is preliminary data.</text>
</comment>
<dbReference type="InterPro" id="IPR015168">
    <property type="entry name" value="SsuA/THI5"/>
</dbReference>
<evidence type="ECO:0000256" key="5">
    <source>
        <dbReference type="ARBA" id="ARBA00022679"/>
    </source>
</evidence>
<dbReference type="SUPFAM" id="SSF53850">
    <property type="entry name" value="Periplasmic binding protein-like II"/>
    <property type="match status" value="1"/>
</dbReference>
<feature type="domain" description="SsuA/THI5-like" evidence="12">
    <location>
        <begin position="18"/>
        <end position="234"/>
    </location>
</feature>
<keyword evidence="7 11" id="KW-0663">Pyridoxal phosphate</keyword>
<comment type="pathway">
    <text evidence="2 11">Cofactor biosynthesis; thiamine diphosphate biosynthesis.</text>
</comment>
<keyword evidence="8 11" id="KW-0784">Thiamine biosynthesis</keyword>
<evidence type="ECO:0000256" key="9">
    <source>
        <dbReference type="ARBA" id="ARBA00023004"/>
    </source>
</evidence>
<keyword evidence="5" id="KW-0808">Transferase</keyword>
<dbReference type="Pfam" id="PF09084">
    <property type="entry name" value="NMT1"/>
    <property type="match status" value="1"/>
</dbReference>
<evidence type="ECO:0000256" key="8">
    <source>
        <dbReference type="ARBA" id="ARBA00022977"/>
    </source>
</evidence>
<keyword evidence="9 11" id="KW-0408">Iron</keyword>
<comment type="catalytic activity">
    <reaction evidence="10">
        <text>N(6)-(pyridoxal phosphate)-L-lysyl-[4-amino-5-hydroxymethyl-2-methylpyrimidine phosphate synthase] + L-histidyl-[4-amino-5-hydroxymethyl-2-methylpyrimidine phosphate synthase] + 2 Fe(3+) + 4 H2O = L-lysyl-[4-amino-5-hydroxymethyl-2-methylpyrimidine phosphate synthase] + (2S)-2-amino-5-hydroxy-4-oxopentanoyl-[4-amino-5-hydroxymethyl-2-methylpyrimidine phosphate synthase] + 4-amino-2-methyl-5-(phosphooxymethyl)pyrimidine + 3-oxopropanoate + 2 Fe(2+) + 2 H(+)</text>
        <dbReference type="Rhea" id="RHEA:65756"/>
        <dbReference type="Rhea" id="RHEA-COMP:16892"/>
        <dbReference type="Rhea" id="RHEA-COMP:16893"/>
        <dbReference type="Rhea" id="RHEA-COMP:16894"/>
        <dbReference type="Rhea" id="RHEA-COMP:16895"/>
        <dbReference type="ChEBI" id="CHEBI:15377"/>
        <dbReference type="ChEBI" id="CHEBI:15378"/>
        <dbReference type="ChEBI" id="CHEBI:29033"/>
        <dbReference type="ChEBI" id="CHEBI:29034"/>
        <dbReference type="ChEBI" id="CHEBI:29969"/>
        <dbReference type="ChEBI" id="CHEBI:29979"/>
        <dbReference type="ChEBI" id="CHEBI:33190"/>
        <dbReference type="ChEBI" id="CHEBI:58354"/>
        <dbReference type="ChEBI" id="CHEBI:143915"/>
        <dbReference type="ChEBI" id="CHEBI:157692"/>
    </reaction>
    <physiologicalReaction direction="left-to-right" evidence="10">
        <dbReference type="Rhea" id="RHEA:65757"/>
    </physiologicalReaction>
</comment>
<evidence type="ECO:0000259" key="12">
    <source>
        <dbReference type="Pfam" id="PF09084"/>
    </source>
</evidence>
<keyword evidence="6" id="KW-0479">Metal-binding</keyword>
<dbReference type="GO" id="GO:0046872">
    <property type="term" value="F:metal ion binding"/>
    <property type="evidence" value="ECO:0007669"/>
    <property type="project" value="UniProtKB-KW"/>
</dbReference>
<dbReference type="OrthoDB" id="434407at2759"/>
<dbReference type="GO" id="GO:0016740">
    <property type="term" value="F:transferase activity"/>
    <property type="evidence" value="ECO:0007669"/>
    <property type="project" value="UniProtKB-KW"/>
</dbReference>
<dbReference type="EMBL" id="NHZQ01000236">
    <property type="protein sequence ID" value="PSK45990.1"/>
    <property type="molecule type" value="Genomic_DNA"/>
</dbReference>
<dbReference type="PANTHER" id="PTHR31528">
    <property type="entry name" value="4-AMINO-5-HYDROXYMETHYL-2-METHYLPYRIMIDINE PHOSPHATE SYNTHASE THI11-RELATED"/>
    <property type="match status" value="1"/>
</dbReference>
<name>A0A2P7ZCR7_9PEZI</name>
<gene>
    <name evidence="13" type="ORF">B9Z65_4958</name>
</gene>
<proteinExistence type="inferred from homology"/>
<evidence type="ECO:0000256" key="1">
    <source>
        <dbReference type="ARBA" id="ARBA00003469"/>
    </source>
</evidence>
<dbReference type="InterPro" id="IPR027939">
    <property type="entry name" value="NMT1/THI5"/>
</dbReference>
<evidence type="ECO:0000313" key="13">
    <source>
        <dbReference type="EMBL" id="PSK45990.1"/>
    </source>
</evidence>
<comment type="similarity">
    <text evidence="3 11">Belongs to the NMT1/THI5 family.</text>
</comment>
<protein>
    <recommendedName>
        <fullName evidence="11">4-amino-5-hydroxymethyl-2-methylpyrimidine phosphate synthase</fullName>
        <shortName evidence="11">HMP-P synthase</shortName>
        <shortName evidence="11">Hydroxymethylpyrimidine phosphate synthase</shortName>
    </recommendedName>
</protein>
<evidence type="ECO:0000256" key="7">
    <source>
        <dbReference type="ARBA" id="ARBA00022898"/>
    </source>
</evidence>
<evidence type="ECO:0000256" key="2">
    <source>
        <dbReference type="ARBA" id="ARBA00004948"/>
    </source>
</evidence>
<dbReference type="UniPathway" id="UPA00060"/>
<comment type="subunit">
    <text evidence="4 11">Homodimer.</text>
</comment>
<evidence type="ECO:0000256" key="11">
    <source>
        <dbReference type="RuleBase" id="RU367015"/>
    </source>
</evidence>
<accession>A0A2P7ZCR7</accession>